<dbReference type="OrthoDB" id="68483at2759"/>
<evidence type="ECO:0000259" key="14">
    <source>
        <dbReference type="PROSITE" id="PS50011"/>
    </source>
</evidence>
<comment type="caution">
    <text evidence="15">The sequence shown here is derived from an EMBL/GenBank/DDBJ whole genome shotgun (WGS) entry which is preliminary data.</text>
</comment>
<dbReference type="SUPFAM" id="SSF56112">
    <property type="entry name" value="Protein kinase-like (PK-like)"/>
    <property type="match status" value="1"/>
</dbReference>
<evidence type="ECO:0000256" key="5">
    <source>
        <dbReference type="ARBA" id="ARBA00022679"/>
    </source>
</evidence>
<evidence type="ECO:0000313" key="15">
    <source>
        <dbReference type="EMBL" id="KAG0695834.1"/>
    </source>
</evidence>
<dbReference type="PANTHER" id="PTHR24346">
    <property type="entry name" value="MAP/MICROTUBULE AFFINITY-REGULATING KINASE"/>
    <property type="match status" value="1"/>
</dbReference>
<evidence type="ECO:0000256" key="8">
    <source>
        <dbReference type="ARBA" id="ARBA00022777"/>
    </source>
</evidence>
<evidence type="ECO:0000256" key="10">
    <source>
        <dbReference type="ARBA" id="ARBA00022842"/>
    </source>
</evidence>
<keyword evidence="8 15" id="KW-0418">Kinase</keyword>
<gene>
    <name evidence="15" type="primary">stk11</name>
    <name evidence="15" type="ORF">GWK47_026773</name>
</gene>
<comment type="cofactor">
    <cofactor evidence="2">
        <name>Mg(2+)</name>
        <dbReference type="ChEBI" id="CHEBI:18420"/>
    </cofactor>
</comment>
<evidence type="ECO:0000256" key="13">
    <source>
        <dbReference type="ARBA" id="ARBA00048679"/>
    </source>
</evidence>
<dbReference type="GO" id="GO:0046872">
    <property type="term" value="F:metal ion binding"/>
    <property type="evidence" value="ECO:0007669"/>
    <property type="project" value="UniProtKB-KW"/>
</dbReference>
<keyword evidence="16" id="KW-1185">Reference proteome</keyword>
<dbReference type="Pfam" id="PF00069">
    <property type="entry name" value="Pkinase"/>
    <property type="match status" value="1"/>
</dbReference>
<organism evidence="15 16">
    <name type="scientific">Chionoecetes opilio</name>
    <name type="common">Atlantic snow crab</name>
    <name type="synonym">Cancer opilio</name>
    <dbReference type="NCBI Taxonomy" id="41210"/>
    <lineage>
        <taxon>Eukaryota</taxon>
        <taxon>Metazoa</taxon>
        <taxon>Ecdysozoa</taxon>
        <taxon>Arthropoda</taxon>
        <taxon>Crustacea</taxon>
        <taxon>Multicrustacea</taxon>
        <taxon>Malacostraca</taxon>
        <taxon>Eumalacostraca</taxon>
        <taxon>Eucarida</taxon>
        <taxon>Decapoda</taxon>
        <taxon>Pleocyemata</taxon>
        <taxon>Brachyura</taxon>
        <taxon>Eubrachyura</taxon>
        <taxon>Majoidea</taxon>
        <taxon>Majidae</taxon>
        <taxon>Chionoecetes</taxon>
    </lineage>
</organism>
<keyword evidence="7" id="KW-0547">Nucleotide-binding</keyword>
<reference evidence="15" key="1">
    <citation type="submission" date="2020-07" db="EMBL/GenBank/DDBJ databases">
        <title>The High-quality genome of the commercially important snow crab, Chionoecetes opilio.</title>
        <authorList>
            <person name="Jeong J.-H."/>
            <person name="Ryu S."/>
        </authorList>
    </citation>
    <scope>NUCLEOTIDE SEQUENCE</scope>
    <source>
        <strain evidence="15">MADBK_172401_WGS</strain>
        <tissue evidence="15">Digestive gland</tissue>
    </source>
</reference>
<comment type="catalytic activity">
    <reaction evidence="13">
        <text>L-seryl-[protein] + ATP = O-phospho-L-seryl-[protein] + ADP + H(+)</text>
        <dbReference type="Rhea" id="RHEA:17989"/>
        <dbReference type="Rhea" id="RHEA-COMP:9863"/>
        <dbReference type="Rhea" id="RHEA-COMP:11604"/>
        <dbReference type="ChEBI" id="CHEBI:15378"/>
        <dbReference type="ChEBI" id="CHEBI:29999"/>
        <dbReference type="ChEBI" id="CHEBI:30616"/>
        <dbReference type="ChEBI" id="CHEBI:83421"/>
        <dbReference type="ChEBI" id="CHEBI:456216"/>
        <dbReference type="EC" id="2.7.11.1"/>
    </reaction>
</comment>
<evidence type="ECO:0000256" key="1">
    <source>
        <dbReference type="ARBA" id="ARBA00001936"/>
    </source>
</evidence>
<dbReference type="EMBL" id="JACEEZ010025959">
    <property type="protein sequence ID" value="KAG0695834.1"/>
    <property type="molecule type" value="Genomic_DNA"/>
</dbReference>
<dbReference type="GO" id="GO:0005524">
    <property type="term" value="F:ATP binding"/>
    <property type="evidence" value="ECO:0007669"/>
    <property type="project" value="UniProtKB-KW"/>
</dbReference>
<name>A0A8J8WMM4_CHIOP</name>
<dbReference type="Gene3D" id="3.30.200.20">
    <property type="entry name" value="Phosphorylase Kinase, domain 1"/>
    <property type="match status" value="1"/>
</dbReference>
<evidence type="ECO:0000256" key="11">
    <source>
        <dbReference type="ARBA" id="ARBA00023211"/>
    </source>
</evidence>
<keyword evidence="11" id="KW-0464">Manganese</keyword>
<keyword evidence="4" id="KW-0723">Serine/threonine-protein kinase</keyword>
<dbReference type="PROSITE" id="PS50011">
    <property type="entry name" value="PROTEIN_KINASE_DOM"/>
    <property type="match status" value="1"/>
</dbReference>
<accession>A0A8J8WMM4</accession>
<sequence>MGDKLGEGSYGKMKECLDQDTLQRRAVKIMKRKALRRIPNGEQNVQREIQLLRRLRHRHVITLCDVYHNQEKGKSVNAKFGYMGMWHATLKPILPIGLYLHETIRRRGGQGGAHKTRGWGKLMFLVESCLLWARSLHGDSRVVTPSSGVVGLARRRAPGVCPQ</sequence>
<keyword evidence="6" id="KW-0479">Metal-binding</keyword>
<evidence type="ECO:0000256" key="2">
    <source>
        <dbReference type="ARBA" id="ARBA00001946"/>
    </source>
</evidence>
<keyword evidence="10" id="KW-0460">Magnesium</keyword>
<evidence type="ECO:0000256" key="4">
    <source>
        <dbReference type="ARBA" id="ARBA00022527"/>
    </source>
</evidence>
<evidence type="ECO:0000256" key="7">
    <source>
        <dbReference type="ARBA" id="ARBA00022741"/>
    </source>
</evidence>
<evidence type="ECO:0000313" key="16">
    <source>
        <dbReference type="Proteomes" id="UP000770661"/>
    </source>
</evidence>
<evidence type="ECO:0000256" key="12">
    <source>
        <dbReference type="ARBA" id="ARBA00047899"/>
    </source>
</evidence>
<dbReference type="GO" id="GO:0004674">
    <property type="term" value="F:protein serine/threonine kinase activity"/>
    <property type="evidence" value="ECO:0007669"/>
    <property type="project" value="UniProtKB-KW"/>
</dbReference>
<dbReference type="InterPro" id="IPR000719">
    <property type="entry name" value="Prot_kinase_dom"/>
</dbReference>
<evidence type="ECO:0000256" key="6">
    <source>
        <dbReference type="ARBA" id="ARBA00022723"/>
    </source>
</evidence>
<dbReference type="AlphaFoldDB" id="A0A8J8WMM4"/>
<dbReference type="InterPro" id="IPR011009">
    <property type="entry name" value="Kinase-like_dom_sf"/>
</dbReference>
<feature type="domain" description="Protein kinase" evidence="14">
    <location>
        <begin position="1"/>
        <end position="163"/>
    </location>
</feature>
<protein>
    <recommendedName>
        <fullName evidence="3">non-specific serine/threonine protein kinase</fullName>
        <ecNumber evidence="3">2.7.11.1</ecNumber>
    </recommendedName>
</protein>
<dbReference type="EC" id="2.7.11.1" evidence="3"/>
<comment type="cofactor">
    <cofactor evidence="1">
        <name>Mn(2+)</name>
        <dbReference type="ChEBI" id="CHEBI:29035"/>
    </cofactor>
</comment>
<comment type="catalytic activity">
    <reaction evidence="12">
        <text>L-threonyl-[protein] + ATP = O-phospho-L-threonyl-[protein] + ADP + H(+)</text>
        <dbReference type="Rhea" id="RHEA:46608"/>
        <dbReference type="Rhea" id="RHEA-COMP:11060"/>
        <dbReference type="Rhea" id="RHEA-COMP:11605"/>
        <dbReference type="ChEBI" id="CHEBI:15378"/>
        <dbReference type="ChEBI" id="CHEBI:30013"/>
        <dbReference type="ChEBI" id="CHEBI:30616"/>
        <dbReference type="ChEBI" id="CHEBI:61977"/>
        <dbReference type="ChEBI" id="CHEBI:456216"/>
        <dbReference type="EC" id="2.7.11.1"/>
    </reaction>
</comment>
<dbReference type="Proteomes" id="UP000770661">
    <property type="component" value="Unassembled WGS sequence"/>
</dbReference>
<keyword evidence="9" id="KW-0067">ATP-binding</keyword>
<evidence type="ECO:0000256" key="3">
    <source>
        <dbReference type="ARBA" id="ARBA00012513"/>
    </source>
</evidence>
<dbReference type="GO" id="GO:0035556">
    <property type="term" value="P:intracellular signal transduction"/>
    <property type="evidence" value="ECO:0007669"/>
    <property type="project" value="TreeGrafter"/>
</dbReference>
<dbReference type="GO" id="GO:0005737">
    <property type="term" value="C:cytoplasm"/>
    <property type="evidence" value="ECO:0007669"/>
    <property type="project" value="TreeGrafter"/>
</dbReference>
<keyword evidence="5" id="KW-0808">Transferase</keyword>
<proteinExistence type="predicted"/>
<dbReference type="PANTHER" id="PTHR24346:SF94">
    <property type="entry name" value="NON-SPECIFIC SERINE_THREONINE PROTEIN KINASE"/>
    <property type="match status" value="1"/>
</dbReference>
<evidence type="ECO:0000256" key="9">
    <source>
        <dbReference type="ARBA" id="ARBA00022840"/>
    </source>
</evidence>